<comment type="catalytic activity">
    <reaction evidence="10 15">
        <text>2'-deoxycytidine + H2O + H(+) = 2'-deoxyuridine + NH4(+)</text>
        <dbReference type="Rhea" id="RHEA:13433"/>
        <dbReference type="ChEBI" id="CHEBI:15377"/>
        <dbReference type="ChEBI" id="CHEBI:15378"/>
        <dbReference type="ChEBI" id="CHEBI:15698"/>
        <dbReference type="ChEBI" id="CHEBI:16450"/>
        <dbReference type="ChEBI" id="CHEBI:28938"/>
        <dbReference type="EC" id="3.5.4.5"/>
    </reaction>
</comment>
<evidence type="ECO:0000256" key="13">
    <source>
        <dbReference type="PIRSR" id="PIRSR606262-2"/>
    </source>
</evidence>
<dbReference type="RefSeq" id="WP_053404192.1">
    <property type="nucleotide sequence ID" value="NZ_BQKE01000001.1"/>
</dbReference>
<feature type="domain" description="CMP/dCMP-type deaminase" evidence="16">
    <location>
        <begin position="21"/>
        <end position="158"/>
    </location>
</feature>
<dbReference type="CDD" id="cd01283">
    <property type="entry name" value="cytidine_deaminase"/>
    <property type="match status" value="1"/>
</dbReference>
<proteinExistence type="inferred from homology"/>
<keyword evidence="8 14" id="KW-0862">Zinc</keyword>
<dbReference type="Pfam" id="PF00383">
    <property type="entry name" value="dCMP_cyt_deam_1"/>
    <property type="match status" value="1"/>
</dbReference>
<organism evidence="17 18">
    <name type="scientific">Persicobacter diffluens</name>
    <dbReference type="NCBI Taxonomy" id="981"/>
    <lineage>
        <taxon>Bacteria</taxon>
        <taxon>Pseudomonadati</taxon>
        <taxon>Bacteroidota</taxon>
        <taxon>Cytophagia</taxon>
        <taxon>Cytophagales</taxon>
        <taxon>Persicobacteraceae</taxon>
        <taxon>Persicobacter</taxon>
    </lineage>
</organism>
<dbReference type="AlphaFoldDB" id="A0AAN5AIX4"/>
<dbReference type="PROSITE" id="PS51747">
    <property type="entry name" value="CYT_DCMP_DEAMINASES_2"/>
    <property type="match status" value="1"/>
</dbReference>
<dbReference type="InterPro" id="IPR016193">
    <property type="entry name" value="Cytidine_deaminase-like"/>
</dbReference>
<evidence type="ECO:0000256" key="2">
    <source>
        <dbReference type="ARBA" id="ARBA00003949"/>
    </source>
</evidence>
<dbReference type="InterPro" id="IPR016192">
    <property type="entry name" value="APOBEC/CMP_deaminase_Zn-bd"/>
</dbReference>
<evidence type="ECO:0000256" key="3">
    <source>
        <dbReference type="ARBA" id="ARBA00006576"/>
    </source>
</evidence>
<dbReference type="SUPFAM" id="SSF53927">
    <property type="entry name" value="Cytidine deaminase-like"/>
    <property type="match status" value="1"/>
</dbReference>
<evidence type="ECO:0000313" key="17">
    <source>
        <dbReference type="EMBL" id="GJM60327.1"/>
    </source>
</evidence>
<dbReference type="GO" id="GO:0005829">
    <property type="term" value="C:cytosol"/>
    <property type="evidence" value="ECO:0007669"/>
    <property type="project" value="TreeGrafter"/>
</dbReference>
<evidence type="ECO:0000256" key="12">
    <source>
        <dbReference type="PIRSR" id="PIRSR606262-1"/>
    </source>
</evidence>
<name>A0AAN5AIX4_9BACT</name>
<keyword evidence="18" id="KW-1185">Reference proteome</keyword>
<dbReference type="Gene3D" id="3.40.140.10">
    <property type="entry name" value="Cytidine Deaminase, domain 2"/>
    <property type="match status" value="1"/>
</dbReference>
<sequence>MQKEKQIIEYQVFNSIEELPTEEQKLVAAAQKATESAYAPYSKFHVGAALLMEDGQIFSGNNQENSAYPSGLCAERTVLFSTSANHPDLKIKTIMITAIKAGESAFQAVTPCGACRQVMSEYQDKQQQPYAVILENGNGTFIKINNVRDLLPFTFSGDQL</sequence>
<dbReference type="EMBL" id="BQKE01000001">
    <property type="protein sequence ID" value="GJM60327.1"/>
    <property type="molecule type" value="Genomic_DNA"/>
</dbReference>
<feature type="binding site" evidence="14">
    <location>
        <position position="112"/>
    </location>
    <ligand>
        <name>Zn(2+)</name>
        <dbReference type="ChEBI" id="CHEBI:29105"/>
        <note>catalytic</note>
    </ligand>
</feature>
<dbReference type="NCBIfam" id="NF004064">
    <property type="entry name" value="PRK05578.1"/>
    <property type="match status" value="1"/>
</dbReference>
<evidence type="ECO:0000256" key="8">
    <source>
        <dbReference type="ARBA" id="ARBA00022833"/>
    </source>
</evidence>
<evidence type="ECO:0000256" key="4">
    <source>
        <dbReference type="ARBA" id="ARBA00012783"/>
    </source>
</evidence>
<dbReference type="GO" id="GO:0008270">
    <property type="term" value="F:zinc ion binding"/>
    <property type="evidence" value="ECO:0007669"/>
    <property type="project" value="UniProtKB-UniRule"/>
</dbReference>
<dbReference type="EC" id="3.5.4.5" evidence="4 15"/>
<evidence type="ECO:0000256" key="7">
    <source>
        <dbReference type="ARBA" id="ARBA00022801"/>
    </source>
</evidence>
<evidence type="ECO:0000259" key="16">
    <source>
        <dbReference type="PROSITE" id="PS51747"/>
    </source>
</evidence>
<keyword evidence="6 14" id="KW-0479">Metal-binding</keyword>
<reference evidence="17 18" key="1">
    <citation type="submission" date="2021-12" db="EMBL/GenBank/DDBJ databases">
        <title>Genome sequencing of bacteria with rrn-lacking chromosome and rrn-plasmid.</title>
        <authorList>
            <person name="Anda M."/>
            <person name="Iwasaki W."/>
        </authorList>
    </citation>
    <scope>NUCLEOTIDE SEQUENCE [LARGE SCALE GENOMIC DNA]</scope>
    <source>
        <strain evidence="17 18">NBRC 15940</strain>
    </source>
</reference>
<evidence type="ECO:0000256" key="1">
    <source>
        <dbReference type="ARBA" id="ARBA00001947"/>
    </source>
</evidence>
<comment type="function">
    <text evidence="2 15">This enzyme scavenges exogenous and endogenous cytidine and 2'-deoxycytidine for UMP synthesis.</text>
</comment>
<comment type="caution">
    <text evidence="17">The sequence shown here is derived from an EMBL/GenBank/DDBJ whole genome shotgun (WGS) entry which is preliminary data.</text>
</comment>
<comment type="catalytic activity">
    <reaction evidence="11 15">
        <text>cytidine + H2O + H(+) = uridine + NH4(+)</text>
        <dbReference type="Rhea" id="RHEA:16069"/>
        <dbReference type="ChEBI" id="CHEBI:15377"/>
        <dbReference type="ChEBI" id="CHEBI:15378"/>
        <dbReference type="ChEBI" id="CHEBI:16704"/>
        <dbReference type="ChEBI" id="CHEBI:17562"/>
        <dbReference type="ChEBI" id="CHEBI:28938"/>
        <dbReference type="EC" id="3.5.4.5"/>
    </reaction>
</comment>
<protein>
    <recommendedName>
        <fullName evidence="5 15">Cytidine deaminase</fullName>
        <ecNumber evidence="4 15">3.5.4.5</ecNumber>
    </recommendedName>
    <alternativeName>
        <fullName evidence="9 15">Cytidine aminohydrolase</fullName>
    </alternativeName>
</protein>
<feature type="binding site" evidence="14">
    <location>
        <position position="73"/>
    </location>
    <ligand>
        <name>Zn(2+)</name>
        <dbReference type="ChEBI" id="CHEBI:29105"/>
        <note>catalytic</note>
    </ligand>
</feature>
<comment type="similarity">
    <text evidence="3 15">Belongs to the cytidine and deoxycytidylate deaminase family.</text>
</comment>
<feature type="binding site" evidence="14">
    <location>
        <position position="115"/>
    </location>
    <ligand>
        <name>Zn(2+)</name>
        <dbReference type="ChEBI" id="CHEBI:29105"/>
        <note>catalytic</note>
    </ligand>
</feature>
<keyword evidence="7 15" id="KW-0378">Hydrolase</keyword>
<evidence type="ECO:0000256" key="10">
    <source>
        <dbReference type="ARBA" id="ARBA00049252"/>
    </source>
</evidence>
<dbReference type="GO" id="GO:0055086">
    <property type="term" value="P:nucleobase-containing small molecule metabolic process"/>
    <property type="evidence" value="ECO:0007669"/>
    <property type="project" value="UniProtKB-ARBA"/>
</dbReference>
<evidence type="ECO:0000256" key="14">
    <source>
        <dbReference type="PIRSR" id="PIRSR606262-3"/>
    </source>
</evidence>
<dbReference type="Proteomes" id="UP001310022">
    <property type="component" value="Unassembled WGS sequence"/>
</dbReference>
<evidence type="ECO:0000256" key="9">
    <source>
        <dbReference type="ARBA" id="ARBA00032005"/>
    </source>
</evidence>
<dbReference type="GO" id="GO:0072527">
    <property type="term" value="P:pyrimidine-containing compound metabolic process"/>
    <property type="evidence" value="ECO:0007669"/>
    <property type="project" value="UniProtKB-ARBA"/>
</dbReference>
<evidence type="ECO:0000256" key="15">
    <source>
        <dbReference type="RuleBase" id="RU364006"/>
    </source>
</evidence>
<evidence type="ECO:0000256" key="5">
    <source>
        <dbReference type="ARBA" id="ARBA00018266"/>
    </source>
</evidence>
<dbReference type="PANTHER" id="PTHR11644:SF2">
    <property type="entry name" value="CYTIDINE DEAMINASE"/>
    <property type="match status" value="1"/>
</dbReference>
<dbReference type="NCBIfam" id="TIGR01354">
    <property type="entry name" value="cyt_deam_tetra"/>
    <property type="match status" value="1"/>
</dbReference>
<gene>
    <name evidence="17" type="primary">cdd</name>
    <name evidence="17" type="ORF">PEDI_08790</name>
</gene>
<evidence type="ECO:0000256" key="11">
    <source>
        <dbReference type="ARBA" id="ARBA00049558"/>
    </source>
</evidence>
<evidence type="ECO:0000256" key="6">
    <source>
        <dbReference type="ARBA" id="ARBA00022723"/>
    </source>
</evidence>
<accession>A0AAN5AIX4</accession>
<dbReference type="InterPro" id="IPR006262">
    <property type="entry name" value="Cyt_deam_tetra"/>
</dbReference>
<comment type="cofactor">
    <cofactor evidence="1 14 15">
        <name>Zn(2+)</name>
        <dbReference type="ChEBI" id="CHEBI:29105"/>
    </cofactor>
</comment>
<dbReference type="GO" id="GO:0004126">
    <property type="term" value="F:cytidine deaminase activity"/>
    <property type="evidence" value="ECO:0007669"/>
    <property type="project" value="UniProtKB-UniRule"/>
</dbReference>
<dbReference type="GO" id="GO:0042802">
    <property type="term" value="F:identical protein binding"/>
    <property type="evidence" value="ECO:0007669"/>
    <property type="project" value="UniProtKB-ARBA"/>
</dbReference>
<dbReference type="InterPro" id="IPR002125">
    <property type="entry name" value="CMP_dCMP_dom"/>
</dbReference>
<feature type="binding site" evidence="13">
    <location>
        <begin position="62"/>
        <end position="68"/>
    </location>
    <ligand>
        <name>substrate</name>
    </ligand>
</feature>
<evidence type="ECO:0000313" key="18">
    <source>
        <dbReference type="Proteomes" id="UP001310022"/>
    </source>
</evidence>
<dbReference type="PANTHER" id="PTHR11644">
    <property type="entry name" value="CYTIDINE DEAMINASE"/>
    <property type="match status" value="1"/>
</dbReference>
<dbReference type="InterPro" id="IPR050202">
    <property type="entry name" value="Cyt/Deoxycyt_deaminase"/>
</dbReference>
<feature type="active site" description="Proton donor" evidence="12">
    <location>
        <position position="75"/>
    </location>
</feature>
<dbReference type="PROSITE" id="PS00903">
    <property type="entry name" value="CYT_DCMP_DEAMINASES_1"/>
    <property type="match status" value="1"/>
</dbReference>